<organism evidence="1">
    <name type="scientific">marine sediment metagenome</name>
    <dbReference type="NCBI Taxonomy" id="412755"/>
    <lineage>
        <taxon>unclassified sequences</taxon>
        <taxon>metagenomes</taxon>
        <taxon>ecological metagenomes</taxon>
    </lineage>
</organism>
<dbReference type="InterPro" id="IPR021268">
    <property type="entry name" value="DUF2845"/>
</dbReference>
<accession>A0A0F9UJ29</accession>
<reference evidence="1" key="1">
    <citation type="journal article" date="2015" name="Nature">
        <title>Complex archaea that bridge the gap between prokaryotes and eukaryotes.</title>
        <authorList>
            <person name="Spang A."/>
            <person name="Saw J.H."/>
            <person name="Jorgensen S.L."/>
            <person name="Zaremba-Niedzwiedzka K."/>
            <person name="Martijn J."/>
            <person name="Lind A.E."/>
            <person name="van Eijk R."/>
            <person name="Schleper C."/>
            <person name="Guy L."/>
            <person name="Ettema T.J."/>
        </authorList>
    </citation>
    <scope>NUCLEOTIDE SEQUENCE</scope>
</reference>
<gene>
    <name evidence="1" type="ORF">LCGC14_0201150</name>
</gene>
<dbReference type="EMBL" id="LAZR01000088">
    <property type="protein sequence ID" value="KKN93250.1"/>
    <property type="molecule type" value="Genomic_DNA"/>
</dbReference>
<dbReference type="Pfam" id="PF11006">
    <property type="entry name" value="DUF2845"/>
    <property type="match status" value="1"/>
</dbReference>
<evidence type="ECO:0008006" key="2">
    <source>
        <dbReference type="Google" id="ProtNLM"/>
    </source>
</evidence>
<name>A0A0F9UJ29_9ZZZZ</name>
<protein>
    <recommendedName>
        <fullName evidence="2">DUF2845 domain-containing protein</fullName>
    </recommendedName>
</protein>
<dbReference type="AlphaFoldDB" id="A0A0F9UJ29"/>
<comment type="caution">
    <text evidence="1">The sequence shown here is derived from an EMBL/GenBank/DDBJ whole genome shotgun (WGS) entry which is preliminary data.</text>
</comment>
<sequence>MLLTRRFQIICLALLTLLCSMNAYALRCGTDLIDEGDLKFKVLQACGEPMSREIIGYVDREHTGDRVRVMNIEEWIYKLSNDYQSLEFEGNRLVKITLIRR</sequence>
<evidence type="ECO:0000313" key="1">
    <source>
        <dbReference type="EMBL" id="KKN93250.1"/>
    </source>
</evidence>
<proteinExistence type="predicted"/>